<evidence type="ECO:0000259" key="2">
    <source>
        <dbReference type="Pfam" id="PF04865"/>
    </source>
</evidence>
<dbReference type="OrthoDB" id="7565172at2"/>
<dbReference type="RefSeq" id="WP_150662806.1">
    <property type="nucleotide sequence ID" value="NZ_CABPSA010000001.1"/>
</dbReference>
<dbReference type="PANTHER" id="PTHR37829:SF3">
    <property type="entry name" value="PROTEIN JAYE-RELATED"/>
    <property type="match status" value="1"/>
</dbReference>
<gene>
    <name evidence="5" type="ORF">PCO31010_00465</name>
</gene>
<feature type="domain" description="Baseplate J-like central" evidence="3">
    <location>
        <begin position="210"/>
        <end position="271"/>
    </location>
</feature>
<protein>
    <submittedName>
        <fullName evidence="5">Phage baseplate protein</fullName>
    </submittedName>
</protein>
<proteinExistence type="inferred from homology"/>
<dbReference type="Pfam" id="PF26079">
    <property type="entry name" value="Baseplate_J_C"/>
    <property type="match status" value="1"/>
</dbReference>
<dbReference type="InterPro" id="IPR006949">
    <property type="entry name" value="Barrel_Baseplate_J-like"/>
</dbReference>
<feature type="domain" description="Baseplate J-like C-terminal" evidence="4">
    <location>
        <begin position="291"/>
        <end position="372"/>
    </location>
</feature>
<dbReference type="InterPro" id="IPR052399">
    <property type="entry name" value="Phage_Baseplate_Assmbl_Protein"/>
</dbReference>
<dbReference type="PANTHER" id="PTHR37829">
    <property type="entry name" value="PHAGE-LIKE ELEMENT PBSX PROTEIN XKDT"/>
    <property type="match status" value="1"/>
</dbReference>
<organism evidence="5 6">
    <name type="scientific">Pandoraea commovens</name>
    <dbReference type="NCBI Taxonomy" id="2508289"/>
    <lineage>
        <taxon>Bacteria</taxon>
        <taxon>Pseudomonadati</taxon>
        <taxon>Pseudomonadota</taxon>
        <taxon>Betaproteobacteria</taxon>
        <taxon>Burkholderiales</taxon>
        <taxon>Burkholderiaceae</taxon>
        <taxon>Pandoraea</taxon>
    </lineage>
</organism>
<evidence type="ECO:0000259" key="3">
    <source>
        <dbReference type="Pfam" id="PF26078"/>
    </source>
</evidence>
<evidence type="ECO:0000259" key="4">
    <source>
        <dbReference type="Pfam" id="PF26079"/>
    </source>
</evidence>
<evidence type="ECO:0000313" key="5">
    <source>
        <dbReference type="EMBL" id="VVD68138.1"/>
    </source>
</evidence>
<dbReference type="EMBL" id="CABPSA010000001">
    <property type="protein sequence ID" value="VVD68138.1"/>
    <property type="molecule type" value="Genomic_DNA"/>
</dbReference>
<sequence>MSTSVQVAIPSIAELKDNAARQLQQGLVDAATEQGADLSAADVALARSNIDVQAFVQGVGIHGAYRYLRDYIAKQAIPTKSSDAFLDDWLVAYGLPRKEANVSRGVVVGTGTANSLLEAGNVIRADGDQTFTILEDARVAADLSITAKVACDIAGSAGNLAADTPLELIATVPGIDVSFKVGPDGIAAGTDRETDAEGIYRLGQRLANPPRGSAPGDYERWALSVPGITRAWGVRNPSGPTTAGVVIMADNNTPYGLPTAAQKQLVYDYIRDPMRGPPDELFVIVPDPVFVDIELEITPDTTATRDAIELELKDLFFREAAPHGRIPHSHLREAVSTAPGEFDHRFIAPVLTEGGFLVAGAYEILILRSVTFR</sequence>
<evidence type="ECO:0000256" key="1">
    <source>
        <dbReference type="ARBA" id="ARBA00038087"/>
    </source>
</evidence>
<name>A0A5E4S1Y4_9BURK</name>
<feature type="domain" description="Baseplate protein J-like barrel" evidence="2">
    <location>
        <begin position="107"/>
        <end position="176"/>
    </location>
</feature>
<comment type="similarity">
    <text evidence="1">Belongs to the Mu gp47/PBSX XkdT family.</text>
</comment>
<dbReference type="Pfam" id="PF26078">
    <property type="entry name" value="Baseplate_J_M"/>
    <property type="match status" value="1"/>
</dbReference>
<dbReference type="Pfam" id="PF04865">
    <property type="entry name" value="Baseplate_J"/>
    <property type="match status" value="1"/>
</dbReference>
<accession>A0A5E4S1Y4</accession>
<evidence type="ECO:0000313" key="6">
    <source>
        <dbReference type="Proteomes" id="UP000343335"/>
    </source>
</evidence>
<dbReference type="Proteomes" id="UP000343335">
    <property type="component" value="Unassembled WGS sequence"/>
</dbReference>
<reference evidence="5 6" key="1">
    <citation type="submission" date="2019-08" db="EMBL/GenBank/DDBJ databases">
        <authorList>
            <person name="Peeters C."/>
        </authorList>
    </citation>
    <scope>NUCLEOTIDE SEQUENCE [LARGE SCALE GENOMIC DNA]</scope>
    <source>
        <strain evidence="5 6">LMG 31010</strain>
    </source>
</reference>
<dbReference type="InterPro" id="IPR058531">
    <property type="entry name" value="Baseplate_J_M"/>
</dbReference>
<dbReference type="InterPro" id="IPR058530">
    <property type="entry name" value="Baseplate_J-like_C"/>
</dbReference>
<dbReference type="AlphaFoldDB" id="A0A5E4S1Y4"/>